<proteinExistence type="predicted"/>
<protein>
    <submittedName>
        <fullName evidence="1">Uncharacterized protein</fullName>
    </submittedName>
</protein>
<accession>A0A6C0FBD0</accession>
<reference evidence="1" key="1">
    <citation type="journal article" date="2020" name="Nature">
        <title>Giant virus diversity and host interactions through global metagenomics.</title>
        <authorList>
            <person name="Schulz F."/>
            <person name="Roux S."/>
            <person name="Paez-Espino D."/>
            <person name="Jungbluth S."/>
            <person name="Walsh D.A."/>
            <person name="Denef V.J."/>
            <person name="McMahon K.D."/>
            <person name="Konstantinidis K.T."/>
            <person name="Eloe-Fadrosh E.A."/>
            <person name="Kyrpides N.C."/>
            <person name="Woyke T."/>
        </authorList>
    </citation>
    <scope>NUCLEOTIDE SEQUENCE</scope>
    <source>
        <strain evidence="1">GVMAG-S-ERX556049-19</strain>
    </source>
</reference>
<organism evidence="1">
    <name type="scientific">viral metagenome</name>
    <dbReference type="NCBI Taxonomy" id="1070528"/>
    <lineage>
        <taxon>unclassified sequences</taxon>
        <taxon>metagenomes</taxon>
        <taxon>organismal metagenomes</taxon>
    </lineage>
</organism>
<dbReference type="AlphaFoldDB" id="A0A6C0FBD0"/>
<evidence type="ECO:0000313" key="1">
    <source>
        <dbReference type="EMBL" id="QHT37859.1"/>
    </source>
</evidence>
<dbReference type="EMBL" id="MN738821">
    <property type="protein sequence ID" value="QHT37859.1"/>
    <property type="molecule type" value="Genomic_DNA"/>
</dbReference>
<sequence>MENEYSSKLEKLTNNFQNLILFSKKLDQEKLLINEQLQHFKDTHSTLTKSNNKQVFIFCLDSFLFQYKVFSMEINNLNKIHLMIKNRLYCDYYKLYKMLLKYISSNFDDLKIRVDDLPIVPVYKDLEPLYDYGYTNIELVHNVLLECIKNITLMYLKKEENIRDYQTKTNVGFGISNFINTMNHEKEILKGKIDLHIDYVAFFNISQFKYMRRLHNVYNEFDKQLKNTVSEDHSFCFADILKESNEDILILDEIKDSIPENKESNLETKVKFESDKNVETKVEVENNEKEQINELIESNNVDIPTFESIENSSNGDA</sequence>
<name>A0A6C0FBD0_9ZZZZ</name>